<dbReference type="Proteomes" id="UP001302126">
    <property type="component" value="Unassembled WGS sequence"/>
</dbReference>
<feature type="region of interest" description="Disordered" evidence="1">
    <location>
        <begin position="55"/>
        <end position="95"/>
    </location>
</feature>
<feature type="region of interest" description="Disordered" evidence="1">
    <location>
        <begin position="1"/>
        <end position="31"/>
    </location>
</feature>
<name>A0AAN7AKA9_9PEZI</name>
<gene>
    <name evidence="2" type="ORF">QBC35DRAFT_279510</name>
</gene>
<reference evidence="2" key="1">
    <citation type="journal article" date="2023" name="Mol. Phylogenet. Evol.">
        <title>Genome-scale phylogeny and comparative genomics of the fungal order Sordariales.</title>
        <authorList>
            <person name="Hensen N."/>
            <person name="Bonometti L."/>
            <person name="Westerberg I."/>
            <person name="Brannstrom I.O."/>
            <person name="Guillou S."/>
            <person name="Cros-Aarteil S."/>
            <person name="Calhoun S."/>
            <person name="Haridas S."/>
            <person name="Kuo A."/>
            <person name="Mondo S."/>
            <person name="Pangilinan J."/>
            <person name="Riley R."/>
            <person name="LaButti K."/>
            <person name="Andreopoulos B."/>
            <person name="Lipzen A."/>
            <person name="Chen C."/>
            <person name="Yan M."/>
            <person name="Daum C."/>
            <person name="Ng V."/>
            <person name="Clum A."/>
            <person name="Steindorff A."/>
            <person name="Ohm R.A."/>
            <person name="Martin F."/>
            <person name="Silar P."/>
            <person name="Natvig D.O."/>
            <person name="Lalanne C."/>
            <person name="Gautier V."/>
            <person name="Ament-Velasquez S.L."/>
            <person name="Kruys A."/>
            <person name="Hutchinson M.I."/>
            <person name="Powell A.J."/>
            <person name="Barry K."/>
            <person name="Miller A.N."/>
            <person name="Grigoriev I.V."/>
            <person name="Debuchy R."/>
            <person name="Gladieux P."/>
            <person name="Hiltunen Thoren M."/>
            <person name="Johannesson H."/>
        </authorList>
    </citation>
    <scope>NUCLEOTIDE SEQUENCE</scope>
    <source>
        <strain evidence="2">PSN309</strain>
    </source>
</reference>
<proteinExistence type="predicted"/>
<reference evidence="2" key="2">
    <citation type="submission" date="2023-05" db="EMBL/GenBank/DDBJ databases">
        <authorList>
            <consortium name="Lawrence Berkeley National Laboratory"/>
            <person name="Steindorff A."/>
            <person name="Hensen N."/>
            <person name="Bonometti L."/>
            <person name="Westerberg I."/>
            <person name="Brannstrom I.O."/>
            <person name="Guillou S."/>
            <person name="Cros-Aarteil S."/>
            <person name="Calhoun S."/>
            <person name="Haridas S."/>
            <person name="Kuo A."/>
            <person name="Mondo S."/>
            <person name="Pangilinan J."/>
            <person name="Riley R."/>
            <person name="Labutti K."/>
            <person name="Andreopoulos B."/>
            <person name="Lipzen A."/>
            <person name="Chen C."/>
            <person name="Yanf M."/>
            <person name="Daum C."/>
            <person name="Ng V."/>
            <person name="Clum A."/>
            <person name="Ohm R."/>
            <person name="Martin F."/>
            <person name="Silar P."/>
            <person name="Natvig D."/>
            <person name="Lalanne C."/>
            <person name="Gautier V."/>
            <person name="Ament-Velasquez S.L."/>
            <person name="Kruys A."/>
            <person name="Hutchinson M.I."/>
            <person name="Powell A.J."/>
            <person name="Barry K."/>
            <person name="Miller A.N."/>
            <person name="Grigoriev I.V."/>
            <person name="Debuchy R."/>
            <person name="Gladieux P."/>
            <person name="Thoren M.H."/>
            <person name="Johannesson H."/>
        </authorList>
    </citation>
    <scope>NUCLEOTIDE SEQUENCE</scope>
    <source>
        <strain evidence="2">PSN309</strain>
    </source>
</reference>
<evidence type="ECO:0000256" key="1">
    <source>
        <dbReference type="SAM" id="MobiDB-lite"/>
    </source>
</evidence>
<dbReference type="AlphaFoldDB" id="A0AAN7AKA9"/>
<dbReference type="EMBL" id="MU864357">
    <property type="protein sequence ID" value="KAK4191856.1"/>
    <property type="molecule type" value="Genomic_DNA"/>
</dbReference>
<sequence>MTREDYQSIPLVQEEARRTPKYQDQDEEEKKRAKCLPLGKIKSFFTSISHGWSYESNKAAPKTPEKKYVHTPTHAASSHIRTTSNGSIRKANEIL</sequence>
<evidence type="ECO:0000313" key="2">
    <source>
        <dbReference type="EMBL" id="KAK4191856.1"/>
    </source>
</evidence>
<keyword evidence="3" id="KW-1185">Reference proteome</keyword>
<feature type="compositionally biased region" description="Basic and acidic residues" evidence="1">
    <location>
        <begin position="14"/>
        <end position="31"/>
    </location>
</feature>
<evidence type="ECO:0000313" key="3">
    <source>
        <dbReference type="Proteomes" id="UP001302126"/>
    </source>
</evidence>
<accession>A0AAN7AKA9</accession>
<organism evidence="2 3">
    <name type="scientific">Podospora australis</name>
    <dbReference type="NCBI Taxonomy" id="1536484"/>
    <lineage>
        <taxon>Eukaryota</taxon>
        <taxon>Fungi</taxon>
        <taxon>Dikarya</taxon>
        <taxon>Ascomycota</taxon>
        <taxon>Pezizomycotina</taxon>
        <taxon>Sordariomycetes</taxon>
        <taxon>Sordariomycetidae</taxon>
        <taxon>Sordariales</taxon>
        <taxon>Podosporaceae</taxon>
        <taxon>Podospora</taxon>
    </lineage>
</organism>
<comment type="caution">
    <text evidence="2">The sequence shown here is derived from an EMBL/GenBank/DDBJ whole genome shotgun (WGS) entry which is preliminary data.</text>
</comment>
<protein>
    <submittedName>
        <fullName evidence="2">Uncharacterized protein</fullName>
    </submittedName>
</protein>
<feature type="compositionally biased region" description="Polar residues" evidence="1">
    <location>
        <begin position="74"/>
        <end position="87"/>
    </location>
</feature>